<dbReference type="GO" id="GO:0047789">
    <property type="term" value="F:creatininase activity"/>
    <property type="evidence" value="ECO:0007669"/>
    <property type="project" value="UniProtKB-EC"/>
</dbReference>
<protein>
    <submittedName>
        <fullName evidence="7">Creatinine amidohydrolase</fullName>
        <ecNumber evidence="7">3.5.2.10</ecNumber>
    </submittedName>
</protein>
<evidence type="ECO:0000256" key="6">
    <source>
        <dbReference type="SAM" id="MobiDB-lite"/>
    </source>
</evidence>
<evidence type="ECO:0000256" key="1">
    <source>
        <dbReference type="ARBA" id="ARBA00001947"/>
    </source>
</evidence>
<dbReference type="EMBL" id="JAUSVX010000007">
    <property type="protein sequence ID" value="MDQ0470807.1"/>
    <property type="molecule type" value="Genomic_DNA"/>
</dbReference>
<proteinExistence type="inferred from homology"/>
<dbReference type="Proteomes" id="UP001242480">
    <property type="component" value="Unassembled WGS sequence"/>
</dbReference>
<evidence type="ECO:0000313" key="7">
    <source>
        <dbReference type="EMBL" id="MDQ0470807.1"/>
    </source>
</evidence>
<accession>A0ABU0JCE1</accession>
<keyword evidence="8" id="KW-1185">Reference proteome</keyword>
<dbReference type="InterPro" id="IPR024087">
    <property type="entry name" value="Creatininase-like_sf"/>
</dbReference>
<dbReference type="SUPFAM" id="SSF102215">
    <property type="entry name" value="Creatininase"/>
    <property type="match status" value="1"/>
</dbReference>
<organism evidence="7 8">
    <name type="scientific">Labrys wisconsinensis</name>
    <dbReference type="NCBI Taxonomy" id="425677"/>
    <lineage>
        <taxon>Bacteria</taxon>
        <taxon>Pseudomonadati</taxon>
        <taxon>Pseudomonadota</taxon>
        <taxon>Alphaproteobacteria</taxon>
        <taxon>Hyphomicrobiales</taxon>
        <taxon>Xanthobacteraceae</taxon>
        <taxon>Labrys</taxon>
    </lineage>
</organism>
<name>A0ABU0JCE1_9HYPH</name>
<evidence type="ECO:0000256" key="5">
    <source>
        <dbReference type="ARBA" id="ARBA00024029"/>
    </source>
</evidence>
<comment type="cofactor">
    <cofactor evidence="1">
        <name>Zn(2+)</name>
        <dbReference type="ChEBI" id="CHEBI:29105"/>
    </cofactor>
</comment>
<reference evidence="7 8" key="1">
    <citation type="submission" date="2023-07" db="EMBL/GenBank/DDBJ databases">
        <title>Genomic Encyclopedia of Type Strains, Phase IV (KMG-IV): sequencing the most valuable type-strain genomes for metagenomic binning, comparative biology and taxonomic classification.</title>
        <authorList>
            <person name="Goeker M."/>
        </authorList>
    </citation>
    <scope>NUCLEOTIDE SEQUENCE [LARGE SCALE GENOMIC DNA]</scope>
    <source>
        <strain evidence="7 8">DSM 19619</strain>
    </source>
</reference>
<dbReference type="Gene3D" id="3.40.50.10310">
    <property type="entry name" value="Creatininase"/>
    <property type="match status" value="1"/>
</dbReference>
<comment type="caution">
    <text evidence="7">The sequence shown here is derived from an EMBL/GenBank/DDBJ whole genome shotgun (WGS) entry which is preliminary data.</text>
</comment>
<dbReference type="Pfam" id="PF02633">
    <property type="entry name" value="Creatininase"/>
    <property type="match status" value="1"/>
</dbReference>
<keyword evidence="2" id="KW-0479">Metal-binding</keyword>
<dbReference type="PANTHER" id="PTHR35005">
    <property type="entry name" value="3-DEHYDRO-SCYLLO-INOSOSE HYDROLASE"/>
    <property type="match status" value="1"/>
</dbReference>
<gene>
    <name evidence="7" type="ORF">QO011_003826</name>
</gene>
<feature type="region of interest" description="Disordered" evidence="6">
    <location>
        <begin position="1"/>
        <end position="25"/>
    </location>
</feature>
<dbReference type="RefSeq" id="WP_307275071.1">
    <property type="nucleotide sequence ID" value="NZ_JAUSVX010000007.1"/>
</dbReference>
<evidence type="ECO:0000313" key="8">
    <source>
        <dbReference type="Proteomes" id="UP001242480"/>
    </source>
</evidence>
<evidence type="ECO:0000256" key="3">
    <source>
        <dbReference type="ARBA" id="ARBA00022801"/>
    </source>
</evidence>
<evidence type="ECO:0000256" key="2">
    <source>
        <dbReference type="ARBA" id="ARBA00022723"/>
    </source>
</evidence>
<keyword evidence="4" id="KW-0862">Zinc</keyword>
<keyword evidence="3 7" id="KW-0378">Hydrolase</keyword>
<evidence type="ECO:0000256" key="4">
    <source>
        <dbReference type="ARBA" id="ARBA00022833"/>
    </source>
</evidence>
<dbReference type="InterPro" id="IPR003785">
    <property type="entry name" value="Creatininase/forma_Hydrolase"/>
</dbReference>
<dbReference type="EC" id="3.5.2.10" evidence="7"/>
<sequence length="263" mass="27306">MTPDFNPGPLRQAWATSPDLREPSEGRGRAVLLPVGAVEQHGPHLPLGVDIWLATAVSLAAAAGEADIRVAEPMPFGVSPHHRAFPGTLSLRPQSFIAVLVDVCACLAADGFLPVIVNGHGGNRGALQVAVAELGAAGIRAAALTYFDLIAADAAAILPDVAHGTGHACALETSLMLHLFAAAVRRDRIPEGGTPPGWPDPHLYAAGGLVVWRGFEEINPTGVIGTPADASPERGAALFDAAVRETRAAIRKLVATYSMRTQP</sequence>
<dbReference type="PANTHER" id="PTHR35005:SF1">
    <property type="entry name" value="2-AMINO-5-FORMYLAMINO-6-RIBOSYLAMINOPYRIMIDIN-4(3H)-ONE 5'-MONOPHOSPHATE DEFORMYLASE"/>
    <property type="match status" value="1"/>
</dbReference>
<comment type="similarity">
    <text evidence="5">Belongs to the creatininase superfamily.</text>
</comment>